<evidence type="ECO:0000256" key="1">
    <source>
        <dbReference type="ARBA" id="ARBA00022553"/>
    </source>
</evidence>
<keyword evidence="4" id="KW-0808">Transferase</keyword>
<accession>A0ABN7MBC7</accession>
<comment type="caution">
    <text evidence="4">The sequence shown here is derived from an EMBL/GenBank/DDBJ whole genome shotgun (WGS) entry which is preliminary data.</text>
</comment>
<dbReference type="SUPFAM" id="SSF52172">
    <property type="entry name" value="CheY-like"/>
    <property type="match status" value="1"/>
</dbReference>
<dbReference type="InterPro" id="IPR050595">
    <property type="entry name" value="Bact_response_regulator"/>
</dbReference>
<feature type="domain" description="Response regulatory" evidence="3">
    <location>
        <begin position="3"/>
        <end position="117"/>
    </location>
</feature>
<feature type="modified residue" description="4-aspartylphosphate" evidence="2">
    <location>
        <position position="52"/>
    </location>
</feature>
<dbReference type="Gene3D" id="3.40.50.2300">
    <property type="match status" value="1"/>
</dbReference>
<name>A0ABN7MBC7_9BACT</name>
<organism evidence="4 5">
    <name type="scientific">Nitrospira defluvii</name>
    <dbReference type="NCBI Taxonomy" id="330214"/>
    <lineage>
        <taxon>Bacteria</taxon>
        <taxon>Pseudomonadati</taxon>
        <taxon>Nitrospirota</taxon>
        <taxon>Nitrospiria</taxon>
        <taxon>Nitrospirales</taxon>
        <taxon>Nitrospiraceae</taxon>
        <taxon>Nitrospira</taxon>
    </lineage>
</organism>
<reference evidence="4 5" key="1">
    <citation type="submission" date="2021-02" db="EMBL/GenBank/DDBJ databases">
        <authorList>
            <person name="Han P."/>
        </authorList>
    </citation>
    <scope>NUCLEOTIDE SEQUENCE [LARGE SCALE GENOMIC DNA]</scope>
    <source>
        <strain evidence="4">Candidatus Nitrospira sp. ZN2</strain>
    </source>
</reference>
<protein>
    <submittedName>
        <fullName evidence="4">Sporulation initiation phosphotransferase F</fullName>
        <ecNumber evidence="4">2.7.-.-</ecNumber>
    </submittedName>
</protein>
<evidence type="ECO:0000259" key="3">
    <source>
        <dbReference type="PROSITE" id="PS50110"/>
    </source>
</evidence>
<dbReference type="EC" id="2.7.-.-" evidence="4"/>
<proteinExistence type="predicted"/>
<evidence type="ECO:0000313" key="5">
    <source>
        <dbReference type="Proteomes" id="UP000675880"/>
    </source>
</evidence>
<dbReference type="PANTHER" id="PTHR44591:SF3">
    <property type="entry name" value="RESPONSE REGULATORY DOMAIN-CONTAINING PROTEIN"/>
    <property type="match status" value="1"/>
</dbReference>
<dbReference type="InterPro" id="IPR011006">
    <property type="entry name" value="CheY-like_superfamily"/>
</dbReference>
<dbReference type="Proteomes" id="UP000675880">
    <property type="component" value="Unassembled WGS sequence"/>
</dbReference>
<dbReference type="Pfam" id="PF00072">
    <property type="entry name" value="Response_reg"/>
    <property type="match status" value="1"/>
</dbReference>
<keyword evidence="5" id="KW-1185">Reference proteome</keyword>
<dbReference type="GO" id="GO:0016740">
    <property type="term" value="F:transferase activity"/>
    <property type="evidence" value="ECO:0007669"/>
    <property type="project" value="UniProtKB-KW"/>
</dbReference>
<evidence type="ECO:0000313" key="4">
    <source>
        <dbReference type="EMBL" id="CAE6795869.1"/>
    </source>
</evidence>
<dbReference type="RefSeq" id="WP_213044048.1">
    <property type="nucleotide sequence ID" value="NZ_CAJNBJ010000020.1"/>
</dbReference>
<dbReference type="PANTHER" id="PTHR44591">
    <property type="entry name" value="STRESS RESPONSE REGULATOR PROTEIN 1"/>
    <property type="match status" value="1"/>
</dbReference>
<dbReference type="CDD" id="cd00156">
    <property type="entry name" value="REC"/>
    <property type="match status" value="1"/>
</dbReference>
<dbReference type="SMART" id="SM00448">
    <property type="entry name" value="REC"/>
    <property type="match status" value="1"/>
</dbReference>
<gene>
    <name evidence="4" type="ORF">NSPZN2_70088</name>
</gene>
<dbReference type="PROSITE" id="PS50110">
    <property type="entry name" value="RESPONSE_REGULATORY"/>
    <property type="match status" value="1"/>
</dbReference>
<dbReference type="EMBL" id="CAJNBJ010000020">
    <property type="protein sequence ID" value="CAE6795869.1"/>
    <property type="molecule type" value="Genomic_DNA"/>
</dbReference>
<evidence type="ECO:0000256" key="2">
    <source>
        <dbReference type="PROSITE-ProRule" id="PRU00169"/>
    </source>
</evidence>
<dbReference type="InterPro" id="IPR001789">
    <property type="entry name" value="Sig_transdc_resp-reg_receiver"/>
</dbReference>
<sequence length="125" mass="13729">MAIILIVDDYSDIRACLRTMLEEAGHIIVEAGSGQEALHAWNETHPDLVITDHSMPGMSGVELIRALGQRQPEVKGILMSADQDPRPAEPPDQSHAWPFLQKPFGFRALRQAIDSLLLAQPAEPA</sequence>
<keyword evidence="1 2" id="KW-0597">Phosphoprotein</keyword>